<dbReference type="AlphaFoldDB" id="A0A9D1TG39"/>
<proteinExistence type="predicted"/>
<accession>A0A9D1TG39</accession>
<sequence length="319" mass="37270">MKKKYILAGIILLMGLALLFAIVGQKFSEKRREEVYQAMNEELLPLRVEKNRLTQRLDKLESSYGKLLQGMGTAEILFTDLDERIYEEIYPRMEEYGFTGLLAVSGTYYPGGDGCLERKQFEELLKAGWEWCVCWQRGDSIEDIEKVRERMSDFETGFSSALYFERNLYTKDYDESLSALGYRTVIHHGEGGLPLVTDDAEDRIWHPGAVGLQGQQPRFKLEDTVNLAGNIVFTVGFHEQEEMYRERTFLSMLEYLKDYVDRKDLMVLDMQQAREYFAQLAGGRESFSKLLEEQQQNLNEDIEEIEKEMDKIQMAYDRY</sequence>
<gene>
    <name evidence="2" type="ORF">H9747_11665</name>
</gene>
<feature type="coiled-coil region" evidence="1">
    <location>
        <begin position="284"/>
        <end position="315"/>
    </location>
</feature>
<reference evidence="2" key="1">
    <citation type="journal article" date="2021" name="PeerJ">
        <title>Extensive microbial diversity within the chicken gut microbiome revealed by metagenomics and culture.</title>
        <authorList>
            <person name="Gilroy R."/>
            <person name="Ravi A."/>
            <person name="Getino M."/>
            <person name="Pursley I."/>
            <person name="Horton D.L."/>
            <person name="Alikhan N.F."/>
            <person name="Baker D."/>
            <person name="Gharbi K."/>
            <person name="Hall N."/>
            <person name="Watson M."/>
            <person name="Adriaenssens E.M."/>
            <person name="Foster-Nyarko E."/>
            <person name="Jarju S."/>
            <person name="Secka A."/>
            <person name="Antonio M."/>
            <person name="Oren A."/>
            <person name="Chaudhuri R.R."/>
            <person name="La Ragione R."/>
            <person name="Hildebrand F."/>
            <person name="Pallen M.J."/>
        </authorList>
    </citation>
    <scope>NUCLEOTIDE SEQUENCE</scope>
    <source>
        <strain evidence="2">CHK195-9823</strain>
    </source>
</reference>
<organism evidence="2 3">
    <name type="scientific">Candidatus Blautia stercorigallinarum</name>
    <dbReference type="NCBI Taxonomy" id="2838501"/>
    <lineage>
        <taxon>Bacteria</taxon>
        <taxon>Bacillati</taxon>
        <taxon>Bacillota</taxon>
        <taxon>Clostridia</taxon>
        <taxon>Lachnospirales</taxon>
        <taxon>Lachnospiraceae</taxon>
        <taxon>Blautia</taxon>
    </lineage>
</organism>
<reference evidence="2" key="2">
    <citation type="submission" date="2021-04" db="EMBL/GenBank/DDBJ databases">
        <authorList>
            <person name="Gilroy R."/>
        </authorList>
    </citation>
    <scope>NUCLEOTIDE SEQUENCE</scope>
    <source>
        <strain evidence="2">CHK195-9823</strain>
    </source>
</reference>
<evidence type="ECO:0000313" key="3">
    <source>
        <dbReference type="Proteomes" id="UP000886814"/>
    </source>
</evidence>
<evidence type="ECO:0000313" key="2">
    <source>
        <dbReference type="EMBL" id="HIV39630.1"/>
    </source>
</evidence>
<comment type="caution">
    <text evidence="2">The sequence shown here is derived from an EMBL/GenBank/DDBJ whole genome shotgun (WGS) entry which is preliminary data.</text>
</comment>
<dbReference type="Proteomes" id="UP000886814">
    <property type="component" value="Unassembled WGS sequence"/>
</dbReference>
<evidence type="ECO:0008006" key="4">
    <source>
        <dbReference type="Google" id="ProtNLM"/>
    </source>
</evidence>
<dbReference type="EMBL" id="DXIQ01000077">
    <property type="protein sequence ID" value="HIV39630.1"/>
    <property type="molecule type" value="Genomic_DNA"/>
</dbReference>
<keyword evidence="1" id="KW-0175">Coiled coil</keyword>
<protein>
    <recommendedName>
        <fullName evidence="4">Polysaccharide deacetylase</fullName>
    </recommendedName>
</protein>
<evidence type="ECO:0000256" key="1">
    <source>
        <dbReference type="SAM" id="Coils"/>
    </source>
</evidence>
<name>A0A9D1TG39_9FIRM</name>